<sequence>MAAIPDDAVDQLHPFADLRWGDSMRLDREVLQLVGALDIGIRTDVHVLDDPAGLDHGVLADDTIASPAQVLGLAGQFNQPFHQALVLAIGAPQPCIGADKVLERKHRAPLGLVHDAEPNAHILALALHDHAHAGFAVVGRIQFVDLAEDAPLADDVVGHIGTAVNGAMAADIA</sequence>
<protein>
    <submittedName>
        <fullName evidence="1">Uncharacterized protein</fullName>
    </submittedName>
</protein>
<name>A0A645IAD5_9ZZZZ</name>
<proteinExistence type="predicted"/>
<evidence type="ECO:0000313" key="1">
    <source>
        <dbReference type="EMBL" id="MPN44383.1"/>
    </source>
</evidence>
<accession>A0A645IAD5</accession>
<comment type="caution">
    <text evidence="1">The sequence shown here is derived from an EMBL/GenBank/DDBJ whole genome shotgun (WGS) entry which is preliminary data.</text>
</comment>
<gene>
    <name evidence="1" type="ORF">SDC9_191948</name>
</gene>
<dbReference type="EMBL" id="VSSQ01103474">
    <property type="protein sequence ID" value="MPN44383.1"/>
    <property type="molecule type" value="Genomic_DNA"/>
</dbReference>
<organism evidence="1">
    <name type="scientific">bioreactor metagenome</name>
    <dbReference type="NCBI Taxonomy" id="1076179"/>
    <lineage>
        <taxon>unclassified sequences</taxon>
        <taxon>metagenomes</taxon>
        <taxon>ecological metagenomes</taxon>
    </lineage>
</organism>
<dbReference type="AlphaFoldDB" id="A0A645IAD5"/>
<reference evidence="1" key="1">
    <citation type="submission" date="2019-08" db="EMBL/GenBank/DDBJ databases">
        <authorList>
            <person name="Kucharzyk K."/>
            <person name="Murdoch R.W."/>
            <person name="Higgins S."/>
            <person name="Loffler F."/>
        </authorList>
    </citation>
    <scope>NUCLEOTIDE SEQUENCE</scope>
</reference>